<reference evidence="1" key="1">
    <citation type="submission" date="2018-02" db="EMBL/GenBank/DDBJ databases">
        <title>Rhizophora mucronata_Transcriptome.</title>
        <authorList>
            <person name="Meera S.P."/>
            <person name="Sreeshan A."/>
            <person name="Augustine A."/>
        </authorList>
    </citation>
    <scope>NUCLEOTIDE SEQUENCE</scope>
    <source>
        <tissue evidence="1">Leaf</tissue>
    </source>
</reference>
<protein>
    <submittedName>
        <fullName evidence="1">Uncharacterized protein</fullName>
    </submittedName>
</protein>
<dbReference type="AlphaFoldDB" id="A0A2P2IUX9"/>
<organism evidence="1">
    <name type="scientific">Rhizophora mucronata</name>
    <name type="common">Asiatic mangrove</name>
    <dbReference type="NCBI Taxonomy" id="61149"/>
    <lineage>
        <taxon>Eukaryota</taxon>
        <taxon>Viridiplantae</taxon>
        <taxon>Streptophyta</taxon>
        <taxon>Embryophyta</taxon>
        <taxon>Tracheophyta</taxon>
        <taxon>Spermatophyta</taxon>
        <taxon>Magnoliopsida</taxon>
        <taxon>eudicotyledons</taxon>
        <taxon>Gunneridae</taxon>
        <taxon>Pentapetalae</taxon>
        <taxon>rosids</taxon>
        <taxon>fabids</taxon>
        <taxon>Malpighiales</taxon>
        <taxon>Rhizophoraceae</taxon>
        <taxon>Rhizophora</taxon>
    </lineage>
</organism>
<name>A0A2P2IUX9_RHIMU</name>
<dbReference type="EMBL" id="GGEC01004520">
    <property type="protein sequence ID" value="MBW85003.1"/>
    <property type="molecule type" value="Transcribed_RNA"/>
</dbReference>
<accession>A0A2P2IUX9</accession>
<sequence>MLYGSWMSLLMDLKKYKRIVILWAYHK</sequence>
<proteinExistence type="predicted"/>
<evidence type="ECO:0000313" key="1">
    <source>
        <dbReference type="EMBL" id="MBW85003.1"/>
    </source>
</evidence>